<dbReference type="SUPFAM" id="SSF52833">
    <property type="entry name" value="Thioredoxin-like"/>
    <property type="match status" value="1"/>
</dbReference>
<sequence>MVSSTAVLIPALLALCTGQLIIPPRPLGFVYMNGSSNSPIHLDVHMGPLCPDSAGAFPVLLQVAQHYGPATLKLTLHMFPLPYHRQSYFTAIGAEVVKAQRGIAQTFNYISAIYNDLENLGNAKTYLMNANDVNKMLTEIATSSAGVNPVQFAMGLNDFAMETNTRTAWKYSASRGVASTPTFFLNDVTVEADPGWTLSEWQQVIDPLLKQGDFRSTNGTCPSGEISCEYLPGKFQCCLKGENCIPNVGCRCFRGNNC</sequence>
<gene>
    <name evidence="3" type="ORF">DPMN_007711</name>
</gene>
<dbReference type="PANTHER" id="PTHR33875:SF2">
    <property type="entry name" value="ACR183CP"/>
    <property type="match status" value="1"/>
</dbReference>
<dbReference type="PANTHER" id="PTHR33875">
    <property type="entry name" value="OS09G0542200 PROTEIN"/>
    <property type="match status" value="1"/>
</dbReference>
<evidence type="ECO:0000259" key="2">
    <source>
        <dbReference type="Pfam" id="PF13462"/>
    </source>
</evidence>
<name>A0A9D4MXV2_DREPO</name>
<feature type="signal peptide" evidence="1">
    <location>
        <begin position="1"/>
        <end position="18"/>
    </location>
</feature>
<dbReference type="AlphaFoldDB" id="A0A9D4MXV2"/>
<reference evidence="3" key="2">
    <citation type="submission" date="2020-11" db="EMBL/GenBank/DDBJ databases">
        <authorList>
            <person name="McCartney M.A."/>
            <person name="Auch B."/>
            <person name="Kono T."/>
            <person name="Mallez S."/>
            <person name="Becker A."/>
            <person name="Gohl D.M."/>
            <person name="Silverstein K.A.T."/>
            <person name="Koren S."/>
            <person name="Bechman K.B."/>
            <person name="Herman A."/>
            <person name="Abrahante J.E."/>
            <person name="Garbe J."/>
        </authorList>
    </citation>
    <scope>NUCLEOTIDE SEQUENCE</scope>
    <source>
        <strain evidence="3">Duluth1</strain>
        <tissue evidence="3">Whole animal</tissue>
    </source>
</reference>
<dbReference type="Gene3D" id="3.40.30.10">
    <property type="entry name" value="Glutaredoxin"/>
    <property type="match status" value="1"/>
</dbReference>
<comment type="caution">
    <text evidence="3">The sequence shown here is derived from an EMBL/GenBank/DDBJ whole genome shotgun (WGS) entry which is preliminary data.</text>
</comment>
<organism evidence="3 4">
    <name type="scientific">Dreissena polymorpha</name>
    <name type="common">Zebra mussel</name>
    <name type="synonym">Mytilus polymorpha</name>
    <dbReference type="NCBI Taxonomy" id="45954"/>
    <lineage>
        <taxon>Eukaryota</taxon>
        <taxon>Metazoa</taxon>
        <taxon>Spiralia</taxon>
        <taxon>Lophotrochozoa</taxon>
        <taxon>Mollusca</taxon>
        <taxon>Bivalvia</taxon>
        <taxon>Autobranchia</taxon>
        <taxon>Heteroconchia</taxon>
        <taxon>Euheterodonta</taxon>
        <taxon>Imparidentia</taxon>
        <taxon>Neoheterodontei</taxon>
        <taxon>Myida</taxon>
        <taxon>Dreissenoidea</taxon>
        <taxon>Dreissenidae</taxon>
        <taxon>Dreissena</taxon>
    </lineage>
</organism>
<dbReference type="EMBL" id="JAIWYP010000001">
    <property type="protein sequence ID" value="KAH3883744.1"/>
    <property type="molecule type" value="Genomic_DNA"/>
</dbReference>
<dbReference type="Proteomes" id="UP000828390">
    <property type="component" value="Unassembled WGS sequence"/>
</dbReference>
<accession>A0A9D4MXV2</accession>
<dbReference type="InterPro" id="IPR036249">
    <property type="entry name" value="Thioredoxin-like_sf"/>
</dbReference>
<reference evidence="3" key="1">
    <citation type="journal article" date="2019" name="bioRxiv">
        <title>The Genome of the Zebra Mussel, Dreissena polymorpha: A Resource for Invasive Species Research.</title>
        <authorList>
            <person name="McCartney M.A."/>
            <person name="Auch B."/>
            <person name="Kono T."/>
            <person name="Mallez S."/>
            <person name="Zhang Y."/>
            <person name="Obille A."/>
            <person name="Becker A."/>
            <person name="Abrahante J.E."/>
            <person name="Garbe J."/>
            <person name="Badalamenti J.P."/>
            <person name="Herman A."/>
            <person name="Mangelson H."/>
            <person name="Liachko I."/>
            <person name="Sullivan S."/>
            <person name="Sone E.D."/>
            <person name="Koren S."/>
            <person name="Silverstein K.A.T."/>
            <person name="Beckman K.B."/>
            <person name="Gohl D.M."/>
        </authorList>
    </citation>
    <scope>NUCLEOTIDE SEQUENCE</scope>
    <source>
        <strain evidence="3">Duluth1</strain>
        <tissue evidence="3">Whole animal</tissue>
    </source>
</reference>
<feature type="chain" id="PRO_5038439954" description="Thioredoxin-like fold domain-containing protein" evidence="1">
    <location>
        <begin position="19"/>
        <end position="258"/>
    </location>
</feature>
<evidence type="ECO:0000313" key="3">
    <source>
        <dbReference type="EMBL" id="KAH3883744.1"/>
    </source>
</evidence>
<protein>
    <recommendedName>
        <fullName evidence="2">Thioredoxin-like fold domain-containing protein</fullName>
    </recommendedName>
</protein>
<evidence type="ECO:0000256" key="1">
    <source>
        <dbReference type="SAM" id="SignalP"/>
    </source>
</evidence>
<keyword evidence="4" id="KW-1185">Reference proteome</keyword>
<proteinExistence type="predicted"/>
<evidence type="ECO:0000313" key="4">
    <source>
        <dbReference type="Proteomes" id="UP000828390"/>
    </source>
</evidence>
<feature type="domain" description="Thioredoxin-like fold" evidence="2">
    <location>
        <begin position="33"/>
        <end position="206"/>
    </location>
</feature>
<keyword evidence="1" id="KW-0732">Signal</keyword>
<dbReference type="Pfam" id="PF13462">
    <property type="entry name" value="Thioredoxin_4"/>
    <property type="match status" value="1"/>
</dbReference>
<dbReference type="InterPro" id="IPR012336">
    <property type="entry name" value="Thioredoxin-like_fold"/>
</dbReference>
<dbReference type="OrthoDB" id="37297at2759"/>